<evidence type="ECO:0000313" key="2">
    <source>
        <dbReference type="EMBL" id="CUQ80327.1"/>
    </source>
</evidence>
<dbReference type="NCBIfam" id="TIGR01634">
    <property type="entry name" value="tail_P2_I"/>
    <property type="match status" value="1"/>
</dbReference>
<protein>
    <submittedName>
        <fullName evidence="2">Bacteriophage P2-related tail formation protein</fullName>
    </submittedName>
</protein>
<dbReference type="AlphaFoldDB" id="A0A174Z351"/>
<evidence type="ECO:0000313" key="3">
    <source>
        <dbReference type="Proteomes" id="UP000095780"/>
    </source>
</evidence>
<feature type="compositionally biased region" description="Polar residues" evidence="1">
    <location>
        <begin position="265"/>
        <end position="280"/>
    </location>
</feature>
<dbReference type="RefSeq" id="WP_055285865.1">
    <property type="nucleotide sequence ID" value="NZ_CABIXW010000001.1"/>
</dbReference>
<proteinExistence type="predicted"/>
<reference evidence="2 3" key="1">
    <citation type="submission" date="2015-09" db="EMBL/GenBank/DDBJ databases">
        <authorList>
            <consortium name="Pathogen Informatics"/>
        </authorList>
    </citation>
    <scope>NUCLEOTIDE SEQUENCE [LARGE SCALE GENOMIC DNA]</scope>
    <source>
        <strain evidence="2 3">2789STDY5834878</strain>
    </source>
</reference>
<accession>A0A174Z351</accession>
<dbReference type="EMBL" id="CZBV01000001">
    <property type="protein sequence ID" value="CUQ80327.1"/>
    <property type="molecule type" value="Genomic_DNA"/>
</dbReference>
<feature type="region of interest" description="Disordered" evidence="1">
    <location>
        <begin position="256"/>
        <end position="281"/>
    </location>
</feature>
<dbReference type="Proteomes" id="UP000095780">
    <property type="component" value="Unassembled WGS sequence"/>
</dbReference>
<name>A0A174Z351_9FIRM</name>
<evidence type="ECO:0000256" key="1">
    <source>
        <dbReference type="SAM" id="MobiDB-lite"/>
    </source>
</evidence>
<dbReference type="InterPro" id="IPR006521">
    <property type="entry name" value="Tail_protein_I"/>
</dbReference>
<dbReference type="Pfam" id="PF09684">
    <property type="entry name" value="Tail_P2_I"/>
    <property type="match status" value="1"/>
</dbReference>
<organism evidence="2 3">
    <name type="scientific">Lachnospira eligens</name>
    <dbReference type="NCBI Taxonomy" id="39485"/>
    <lineage>
        <taxon>Bacteria</taxon>
        <taxon>Bacillati</taxon>
        <taxon>Bacillota</taxon>
        <taxon>Clostridia</taxon>
        <taxon>Lachnospirales</taxon>
        <taxon>Lachnospiraceae</taxon>
        <taxon>Lachnospira</taxon>
    </lineage>
</organism>
<sequence length="333" mass="36585">MSKTIYNADYSECLPEALKKDPKMVALANATAAALLDTSGIIDNVLIYSRFDELPEELVDILAYDLHVDWYDYNYPLEAKRDLVKNSVKVHKKMGTKYAIETALGSLFPESEVEEWFQYEGEPGHFHIVLDVTNQRITADYAAIIRAVKLYKRLSAHMDELTYQGQVHGVIYTHGEYFRYKTPLTGRLNAGTYPQRNTKAGIGAATYIVGTEAAGFIFTAPAAGTKPYRNTAFSQQAAHIDADTALNTFGYTNTPAGRIKAGEQPQRNTRGQTSGATVTASDRMEAHRFTVPAAGTVPERSTVQQTQGGAVGTSTQAMGFSYGVKPCGSRRKL</sequence>
<gene>
    <name evidence="2" type="ORF">ERS852492_00454</name>
</gene>